<proteinExistence type="predicted"/>
<dbReference type="EMBL" id="CABDVU010000001">
    <property type="protein sequence ID" value="VTN12407.1"/>
    <property type="molecule type" value="Genomic_DNA"/>
</dbReference>
<gene>
    <name evidence="1" type="ORF">NCTC9185_04385</name>
</gene>
<name>A0A4U9D3S0_RAOTE</name>
<accession>A0A4U9D3S0</accession>
<protein>
    <submittedName>
        <fullName evidence="1">Uncharacterized protein</fullName>
    </submittedName>
</protein>
<organism evidence="1 2">
    <name type="scientific">Raoultella terrigena</name>
    <name type="common">Klebsiella terrigena</name>
    <dbReference type="NCBI Taxonomy" id="577"/>
    <lineage>
        <taxon>Bacteria</taxon>
        <taxon>Pseudomonadati</taxon>
        <taxon>Pseudomonadota</taxon>
        <taxon>Gammaproteobacteria</taxon>
        <taxon>Enterobacterales</taxon>
        <taxon>Enterobacteriaceae</taxon>
        <taxon>Klebsiella/Raoultella group</taxon>
        <taxon>Raoultella</taxon>
    </lineage>
</organism>
<evidence type="ECO:0000313" key="1">
    <source>
        <dbReference type="EMBL" id="VTN12407.1"/>
    </source>
</evidence>
<evidence type="ECO:0000313" key="2">
    <source>
        <dbReference type="Proteomes" id="UP000339249"/>
    </source>
</evidence>
<reference evidence="1 2" key="1">
    <citation type="submission" date="2019-04" db="EMBL/GenBank/DDBJ databases">
        <authorList>
            <consortium name="Pathogen Informatics"/>
        </authorList>
    </citation>
    <scope>NUCLEOTIDE SEQUENCE [LARGE SCALE GENOMIC DNA]</scope>
    <source>
        <strain evidence="1 2">NCTC9185</strain>
    </source>
</reference>
<sequence length="80" mass="8823">MKPSRAITLPKTLSRRSGVVVRQVTRSYIQVNQAHKAVFGVAELRSACITGISTARRAKVFARIGINVLRSWQLSIASMI</sequence>
<dbReference type="AlphaFoldDB" id="A0A4U9D3S0"/>
<dbReference type="Proteomes" id="UP000339249">
    <property type="component" value="Unassembled WGS sequence"/>
</dbReference>